<dbReference type="RefSeq" id="XP_009167154.1">
    <property type="nucleotide sequence ID" value="XM_009168890.1"/>
</dbReference>
<sequence length="100" mass="10980">MVRVELSPGCPNLDGSSQDAEVGSPAMDGFCKKTEATSFTHRAHVPSTLFLMKSIIAVSLHAQLSCRFSGIMPPFLPATFKCQRPENGIGLNMLRKWKEQ</sequence>
<dbReference type="Proteomes" id="UP000054324">
    <property type="component" value="Unassembled WGS sequence"/>
</dbReference>
<protein>
    <submittedName>
        <fullName evidence="2">Uncharacterized protein</fullName>
    </submittedName>
</protein>
<evidence type="ECO:0000313" key="2">
    <source>
        <dbReference type="EMBL" id="KER29124.1"/>
    </source>
</evidence>
<dbReference type="EMBL" id="KL596685">
    <property type="protein sequence ID" value="KER29124.1"/>
    <property type="molecule type" value="Genomic_DNA"/>
</dbReference>
<organism evidence="2 3">
    <name type="scientific">Opisthorchis viverrini</name>
    <name type="common">Southeast Asian liver fluke</name>
    <dbReference type="NCBI Taxonomy" id="6198"/>
    <lineage>
        <taxon>Eukaryota</taxon>
        <taxon>Metazoa</taxon>
        <taxon>Spiralia</taxon>
        <taxon>Lophotrochozoa</taxon>
        <taxon>Platyhelminthes</taxon>
        <taxon>Trematoda</taxon>
        <taxon>Digenea</taxon>
        <taxon>Opisthorchiida</taxon>
        <taxon>Opisthorchiata</taxon>
        <taxon>Opisthorchiidae</taxon>
        <taxon>Opisthorchis</taxon>
    </lineage>
</organism>
<gene>
    <name evidence="2" type="ORF">T265_04208</name>
</gene>
<evidence type="ECO:0000313" key="3">
    <source>
        <dbReference type="Proteomes" id="UP000054324"/>
    </source>
</evidence>
<accession>A0A075AGW3</accession>
<dbReference type="AlphaFoldDB" id="A0A075AGW3"/>
<proteinExistence type="predicted"/>
<name>A0A075AGW3_OPIVI</name>
<feature type="region of interest" description="Disordered" evidence="1">
    <location>
        <begin position="1"/>
        <end position="24"/>
    </location>
</feature>
<dbReference type="GeneID" id="20318394"/>
<dbReference type="KEGG" id="ovi:T265_04208"/>
<dbReference type="CTD" id="20318394"/>
<reference evidence="2 3" key="1">
    <citation type="submission" date="2013-11" db="EMBL/GenBank/DDBJ databases">
        <title>Opisthorchis viverrini - life in the bile duct.</title>
        <authorList>
            <person name="Young N.D."/>
            <person name="Nagarajan N."/>
            <person name="Lin S.J."/>
            <person name="Korhonen P.K."/>
            <person name="Jex A.R."/>
            <person name="Hall R.S."/>
            <person name="Safavi-Hemami H."/>
            <person name="Kaewkong W."/>
            <person name="Bertrand D."/>
            <person name="Gao S."/>
            <person name="Seet Q."/>
            <person name="Wongkham S."/>
            <person name="Teh B.T."/>
            <person name="Wongkham C."/>
            <person name="Intapan P.M."/>
            <person name="Maleewong W."/>
            <person name="Yang X."/>
            <person name="Hu M."/>
            <person name="Wang Z."/>
            <person name="Hofmann A."/>
            <person name="Sternberg P.W."/>
            <person name="Tan P."/>
            <person name="Wang J."/>
            <person name="Gasser R.B."/>
        </authorList>
    </citation>
    <scope>NUCLEOTIDE SEQUENCE [LARGE SCALE GENOMIC DNA]</scope>
</reference>
<keyword evidence="3" id="KW-1185">Reference proteome</keyword>
<evidence type="ECO:0000256" key="1">
    <source>
        <dbReference type="SAM" id="MobiDB-lite"/>
    </source>
</evidence>